<dbReference type="EMBL" id="LFYR01000721">
    <property type="protein sequence ID" value="KMZ70632.1"/>
    <property type="molecule type" value="Genomic_DNA"/>
</dbReference>
<dbReference type="AlphaFoldDB" id="A0A0K9PR03"/>
<protein>
    <submittedName>
        <fullName evidence="1">Uncharacterized protein</fullName>
    </submittedName>
</protein>
<sequence>MQSVLIPFSNATSRKSINHIPDSVWSCFVSSIELNRPQKKKCVLDNKLLGTSLLPLLVVVTLLLRKKLDELKLFLTRDYSIIVFIGIG</sequence>
<evidence type="ECO:0000313" key="1">
    <source>
        <dbReference type="EMBL" id="KMZ70632.1"/>
    </source>
</evidence>
<evidence type="ECO:0000313" key="2">
    <source>
        <dbReference type="Proteomes" id="UP000036987"/>
    </source>
</evidence>
<proteinExistence type="predicted"/>
<comment type="caution">
    <text evidence="1">The sequence shown here is derived from an EMBL/GenBank/DDBJ whole genome shotgun (WGS) entry which is preliminary data.</text>
</comment>
<gene>
    <name evidence="1" type="ORF">ZOSMA_197G00050</name>
</gene>
<dbReference type="Proteomes" id="UP000036987">
    <property type="component" value="Unassembled WGS sequence"/>
</dbReference>
<organism evidence="1 2">
    <name type="scientific">Zostera marina</name>
    <name type="common">Eelgrass</name>
    <dbReference type="NCBI Taxonomy" id="29655"/>
    <lineage>
        <taxon>Eukaryota</taxon>
        <taxon>Viridiplantae</taxon>
        <taxon>Streptophyta</taxon>
        <taxon>Embryophyta</taxon>
        <taxon>Tracheophyta</taxon>
        <taxon>Spermatophyta</taxon>
        <taxon>Magnoliopsida</taxon>
        <taxon>Liliopsida</taxon>
        <taxon>Zosteraceae</taxon>
        <taxon>Zostera</taxon>
    </lineage>
</organism>
<keyword evidence="2" id="KW-1185">Reference proteome</keyword>
<accession>A0A0K9PR03</accession>
<name>A0A0K9PR03_ZOSMR</name>
<reference evidence="2" key="1">
    <citation type="journal article" date="2016" name="Nature">
        <title>The genome of the seagrass Zostera marina reveals angiosperm adaptation to the sea.</title>
        <authorList>
            <person name="Olsen J.L."/>
            <person name="Rouze P."/>
            <person name="Verhelst B."/>
            <person name="Lin Y.-C."/>
            <person name="Bayer T."/>
            <person name="Collen J."/>
            <person name="Dattolo E."/>
            <person name="De Paoli E."/>
            <person name="Dittami S."/>
            <person name="Maumus F."/>
            <person name="Michel G."/>
            <person name="Kersting A."/>
            <person name="Lauritano C."/>
            <person name="Lohaus R."/>
            <person name="Toepel M."/>
            <person name="Tonon T."/>
            <person name="Vanneste K."/>
            <person name="Amirebrahimi M."/>
            <person name="Brakel J."/>
            <person name="Bostroem C."/>
            <person name="Chovatia M."/>
            <person name="Grimwood J."/>
            <person name="Jenkins J.W."/>
            <person name="Jueterbock A."/>
            <person name="Mraz A."/>
            <person name="Stam W.T."/>
            <person name="Tice H."/>
            <person name="Bornberg-Bauer E."/>
            <person name="Green P.J."/>
            <person name="Pearson G.A."/>
            <person name="Procaccini G."/>
            <person name="Duarte C.M."/>
            <person name="Schmutz J."/>
            <person name="Reusch T.B.H."/>
            <person name="Van de Peer Y."/>
        </authorList>
    </citation>
    <scope>NUCLEOTIDE SEQUENCE [LARGE SCALE GENOMIC DNA]</scope>
    <source>
        <strain evidence="2">cv. Finnish</strain>
    </source>
</reference>